<sequence length="207" mass="23145">MKIIFLLLVLISFAASQQRDTVSKFFIKKRLSINTNFDWCPNLKNIEKYIRNEKQKICKTDADCPPGEKCCPTKDACKICIKSRKEVKKRGSCPILKSSEIVGNLIMCNSDANCRGVKKSRVFFHLTDASKNLENGNAITVRFLATNSNCTQLDWMRGNPKDCRPATTQSTSKFIVVTATGKPSPDGKLTVNGNYRPANDDDLLEAD</sequence>
<organism evidence="3 4">
    <name type="scientific">Trichinella spiralis</name>
    <name type="common">Trichina worm</name>
    <dbReference type="NCBI Taxonomy" id="6334"/>
    <lineage>
        <taxon>Eukaryota</taxon>
        <taxon>Metazoa</taxon>
        <taxon>Ecdysozoa</taxon>
        <taxon>Nematoda</taxon>
        <taxon>Enoplea</taxon>
        <taxon>Dorylaimia</taxon>
        <taxon>Trichinellida</taxon>
        <taxon>Trichinellidae</taxon>
        <taxon>Trichinella</taxon>
    </lineage>
</organism>
<dbReference type="Proteomes" id="UP001558632">
    <property type="component" value="Unassembled WGS sequence"/>
</dbReference>
<reference evidence="3 4" key="1">
    <citation type="submission" date="2024-07" db="EMBL/GenBank/DDBJ databases">
        <title>Enhanced genomic and transcriptomic resources for Trichinella pseudospiralis and T. spiralis underpin the discovery of pronounced molecular differences between stages and species.</title>
        <authorList>
            <person name="Pasi K.K."/>
            <person name="La Rosa G."/>
            <person name="Gomez-Morales M.A."/>
            <person name="Tosini F."/>
            <person name="Sumanam S."/>
            <person name="Young N.D."/>
            <person name="Chang B.C."/>
            <person name="Robin G.B."/>
        </authorList>
    </citation>
    <scope>NUCLEOTIDE SEQUENCE [LARGE SCALE GENOMIC DNA]</scope>
    <source>
        <strain evidence="3">ISS534</strain>
    </source>
</reference>
<proteinExistence type="predicted"/>
<gene>
    <name evidence="3" type="ORF">TSPI_05462</name>
</gene>
<evidence type="ECO:0000313" key="4">
    <source>
        <dbReference type="Proteomes" id="UP001558632"/>
    </source>
</evidence>
<keyword evidence="4" id="KW-1185">Reference proteome</keyword>
<feature type="chain" id="PRO_5046539955" evidence="2">
    <location>
        <begin position="17"/>
        <end position="207"/>
    </location>
</feature>
<feature type="signal peptide" evidence="2">
    <location>
        <begin position="1"/>
        <end position="16"/>
    </location>
</feature>
<evidence type="ECO:0000313" key="3">
    <source>
        <dbReference type="EMBL" id="KAL1230709.1"/>
    </source>
</evidence>
<accession>A0ABR3K7Z5</accession>
<feature type="region of interest" description="Disordered" evidence="1">
    <location>
        <begin position="184"/>
        <end position="207"/>
    </location>
</feature>
<comment type="caution">
    <text evidence="3">The sequence shown here is derived from an EMBL/GenBank/DDBJ whole genome shotgun (WGS) entry which is preliminary data.</text>
</comment>
<protein>
    <submittedName>
        <fullName evidence="3">RING finger protein</fullName>
    </submittedName>
</protein>
<dbReference type="EMBL" id="JBEUSY010000468">
    <property type="protein sequence ID" value="KAL1230709.1"/>
    <property type="molecule type" value="Genomic_DNA"/>
</dbReference>
<keyword evidence="2" id="KW-0732">Signal</keyword>
<evidence type="ECO:0000256" key="2">
    <source>
        <dbReference type="SAM" id="SignalP"/>
    </source>
</evidence>
<evidence type="ECO:0000256" key="1">
    <source>
        <dbReference type="SAM" id="MobiDB-lite"/>
    </source>
</evidence>
<name>A0ABR3K7Z5_TRISP</name>